<dbReference type="Proteomes" id="UP001224775">
    <property type="component" value="Unassembled WGS sequence"/>
</dbReference>
<reference evidence="2" key="1">
    <citation type="submission" date="2023-06" db="EMBL/GenBank/DDBJ databases">
        <title>Survivors Of The Sea: Transcriptome response of Skeletonema marinoi to long-term dormancy.</title>
        <authorList>
            <person name="Pinder M.I.M."/>
            <person name="Kourtchenko O."/>
            <person name="Robertson E.K."/>
            <person name="Larsson T."/>
            <person name="Maumus F."/>
            <person name="Osuna-Cruz C.M."/>
            <person name="Vancaester E."/>
            <person name="Stenow R."/>
            <person name="Vandepoele K."/>
            <person name="Ploug H."/>
            <person name="Bruchert V."/>
            <person name="Godhe A."/>
            <person name="Topel M."/>
        </authorList>
    </citation>
    <scope>NUCLEOTIDE SEQUENCE</scope>
    <source>
        <strain evidence="2">R05AC</strain>
    </source>
</reference>
<gene>
    <name evidence="2" type="ORF">QTG54_003405</name>
</gene>
<feature type="compositionally biased region" description="Low complexity" evidence="1">
    <location>
        <begin position="345"/>
        <end position="374"/>
    </location>
</feature>
<proteinExistence type="predicted"/>
<accession>A0AAD9DF90</accession>
<dbReference type="EMBL" id="JATAAI010000005">
    <property type="protein sequence ID" value="KAK1745481.1"/>
    <property type="molecule type" value="Genomic_DNA"/>
</dbReference>
<evidence type="ECO:0000313" key="3">
    <source>
        <dbReference type="Proteomes" id="UP001224775"/>
    </source>
</evidence>
<name>A0AAD9DF90_9STRA</name>
<dbReference type="AlphaFoldDB" id="A0AAD9DF90"/>
<protein>
    <submittedName>
        <fullName evidence="2">Uncharacterized protein</fullName>
    </submittedName>
</protein>
<keyword evidence="3" id="KW-1185">Reference proteome</keyword>
<organism evidence="2 3">
    <name type="scientific">Skeletonema marinoi</name>
    <dbReference type="NCBI Taxonomy" id="267567"/>
    <lineage>
        <taxon>Eukaryota</taxon>
        <taxon>Sar</taxon>
        <taxon>Stramenopiles</taxon>
        <taxon>Ochrophyta</taxon>
        <taxon>Bacillariophyta</taxon>
        <taxon>Coscinodiscophyceae</taxon>
        <taxon>Thalassiosirophycidae</taxon>
        <taxon>Thalassiosirales</taxon>
        <taxon>Skeletonemataceae</taxon>
        <taxon>Skeletonema</taxon>
        <taxon>Skeletonema marinoi-dohrnii complex</taxon>
    </lineage>
</organism>
<evidence type="ECO:0000256" key="1">
    <source>
        <dbReference type="SAM" id="MobiDB-lite"/>
    </source>
</evidence>
<sequence>MSATPVAGRIISRRACALLKKHAPEKFPTPPPKAKSSKTDDTSWPKSVRYTFYTVCAASVPFSIGTAISLSPKLREWMAGDGAPTGDDDASGVSGRKLIRVVRQYWGTEDDIPSVDKPAAGYISPGSRKVWQEDNYSSFLHFLGLDAKTQGTENLGGEVPLSLENEPPANIRHDQELLDKFLSPIANPEGVKTRLTLLPCTDDEDVENAGYDTECTLPANVSLDTLRQMCKGSDAQYTRKVLADSWPDFRLVSSNERLRTGSWSKDCRWVVSFTDDEDSEEVDNSGGNMDDLVADIVVYGDKGVEAMGASESPSDDNNSELLRKSTSIHSSWSYFPELANGAAAGPASSALGASMGAGGRSPSTQTKQQQPSMSLSNADLRIQQLQHQITTLKQELNDPNSFRDRDGMYEELKQAKRELRSLKPWWRKIV</sequence>
<feature type="region of interest" description="Disordered" evidence="1">
    <location>
        <begin position="22"/>
        <end position="42"/>
    </location>
</feature>
<comment type="caution">
    <text evidence="2">The sequence shown here is derived from an EMBL/GenBank/DDBJ whole genome shotgun (WGS) entry which is preliminary data.</text>
</comment>
<feature type="region of interest" description="Disordered" evidence="1">
    <location>
        <begin position="345"/>
        <end position="375"/>
    </location>
</feature>
<evidence type="ECO:0000313" key="2">
    <source>
        <dbReference type="EMBL" id="KAK1745481.1"/>
    </source>
</evidence>